<name>A0A4P6WT84_9ENTR</name>
<dbReference type="InterPro" id="IPR051310">
    <property type="entry name" value="MCP_chemotaxis"/>
</dbReference>
<dbReference type="PANTHER" id="PTHR43531:SF5">
    <property type="entry name" value="METHYL-ACCEPTING CHEMOTAXIS PROTEIN III"/>
    <property type="match status" value="1"/>
</dbReference>
<keyword evidence="13" id="KW-1185">Reference proteome</keyword>
<evidence type="ECO:0000256" key="4">
    <source>
        <dbReference type="ARBA" id="ARBA00023224"/>
    </source>
</evidence>
<dbReference type="GO" id="GO:0004888">
    <property type="term" value="F:transmembrane signaling receptor activity"/>
    <property type="evidence" value="ECO:0007669"/>
    <property type="project" value="InterPro"/>
</dbReference>
<keyword evidence="8" id="KW-0812">Transmembrane</keyword>
<keyword evidence="8" id="KW-1133">Transmembrane helix</keyword>
<feature type="domain" description="HAMP" evidence="11">
    <location>
        <begin position="306"/>
        <end position="358"/>
    </location>
</feature>
<accession>A0A4P6WT84</accession>
<keyword evidence="7" id="KW-0175">Coiled coil</keyword>
<dbReference type="FunFam" id="1.10.287.950:FF:000001">
    <property type="entry name" value="Methyl-accepting chemotaxis sensory transducer"/>
    <property type="match status" value="1"/>
</dbReference>
<dbReference type="InterPro" id="IPR004089">
    <property type="entry name" value="MCPsignal_dom"/>
</dbReference>
<dbReference type="CDD" id="cd11386">
    <property type="entry name" value="MCP_signal"/>
    <property type="match status" value="1"/>
</dbReference>
<gene>
    <name evidence="12" type="ORF">E1B03_25050</name>
</gene>
<evidence type="ECO:0000256" key="8">
    <source>
        <dbReference type="SAM" id="Phobius"/>
    </source>
</evidence>
<dbReference type="PROSITE" id="PS50111">
    <property type="entry name" value="CHEMOTAXIS_TRANSDUC_2"/>
    <property type="match status" value="1"/>
</dbReference>
<evidence type="ECO:0000256" key="5">
    <source>
        <dbReference type="ARBA" id="ARBA00029447"/>
    </source>
</evidence>
<dbReference type="Gene3D" id="1.10.287.950">
    <property type="entry name" value="Methyl-accepting chemotaxis protein"/>
    <property type="match status" value="1"/>
</dbReference>
<keyword evidence="8" id="KW-0472">Membrane</keyword>
<sequence>MGIINRFTNLKVSKKLFFGFSIVLLVTLAILVSGLLGLANIQDKVQKNGYTTDLFNALSEVRLGRTNFQYTLDQKFLDQINAATRRMQGIAADMDTLSWSLEGKKALDDTVNAVNSYVASLDPFTKALSEKKISEQKLNTQGLCDNSELASKLSRNGSLDAQHALVAAQIAFIMSDIDSQMSLYKQHPTDELMNGIRKRLETAKSDTGQLLPIASEEQKVWLQSGLEDMQNVAAELVNYKSVWEQQAALSDTLTAKAMTLTQAIQTLFSMQQKKVTDTVESVQLQMGIVAVIGIALGVLLAMGITLSVTRPLNETLRVAELIAKGDLTSTLTSTRRDEPGLLMQAVSTMNNNLKNIIHDVRDGVDSVARSSSEIAAGNMDLSARTEQQSAAVVETAASMEELTSTVALNAENANHARLLADEASQNATEGSMISLKVIDTMKSVRDSSHRISEITTVINSIAFQTNILALNAAVEAARAGDQGKGFAVVAAEVRTLAQRSAQSAKEIENLINESVVYVDNGFQLVESAGDAMTKIETSVAQVRDIMNEIAAATDEQSRGISQIAQAMAEMDTTTQQNAALVEESSAAASSLEEQAVQLEKVVSIFRVSNDQNAFAQDRRVKGGNPARAATVMRPSSNDHDDWVKF</sequence>
<dbReference type="InterPro" id="IPR003660">
    <property type="entry name" value="HAMP_dom"/>
</dbReference>
<feature type="coiled-coil region" evidence="7">
    <location>
        <begin position="563"/>
        <end position="601"/>
    </location>
</feature>
<dbReference type="InterPro" id="IPR004090">
    <property type="entry name" value="Chemotax_Me-accpt_rcpt"/>
</dbReference>
<dbReference type="SMART" id="SM01358">
    <property type="entry name" value="HBM"/>
    <property type="match status" value="1"/>
</dbReference>
<evidence type="ECO:0000256" key="7">
    <source>
        <dbReference type="SAM" id="Coils"/>
    </source>
</evidence>
<evidence type="ECO:0000256" key="3">
    <source>
        <dbReference type="ARBA" id="ARBA00022500"/>
    </source>
</evidence>
<evidence type="ECO:0000313" key="12">
    <source>
        <dbReference type="EMBL" id="QBM25523.1"/>
    </source>
</evidence>
<feature type="transmembrane region" description="Helical" evidence="8">
    <location>
        <begin position="286"/>
        <end position="308"/>
    </location>
</feature>
<protein>
    <submittedName>
        <fullName evidence="12">HAMP domain-containing protein</fullName>
    </submittedName>
</protein>
<dbReference type="PROSITE" id="PS50885">
    <property type="entry name" value="HAMP"/>
    <property type="match status" value="1"/>
</dbReference>
<proteinExistence type="inferred from homology"/>
<keyword evidence="2" id="KW-0488">Methylation</keyword>
<evidence type="ECO:0000256" key="6">
    <source>
        <dbReference type="PROSITE-ProRule" id="PRU00284"/>
    </source>
</evidence>
<organism evidence="12 13">
    <name type="scientific">Citrobacter arsenatis</name>
    <dbReference type="NCBI Taxonomy" id="2546350"/>
    <lineage>
        <taxon>Bacteria</taxon>
        <taxon>Pseudomonadati</taxon>
        <taxon>Pseudomonadota</taxon>
        <taxon>Gammaproteobacteria</taxon>
        <taxon>Enterobacterales</taxon>
        <taxon>Enterobacteriaceae</taxon>
        <taxon>Citrobacter</taxon>
    </lineage>
</organism>
<dbReference type="GO" id="GO:0005886">
    <property type="term" value="C:plasma membrane"/>
    <property type="evidence" value="ECO:0007669"/>
    <property type="project" value="UniProtKB-SubCell"/>
</dbReference>
<dbReference type="GO" id="GO:0006935">
    <property type="term" value="P:chemotaxis"/>
    <property type="evidence" value="ECO:0007669"/>
    <property type="project" value="UniProtKB-KW"/>
</dbReference>
<dbReference type="SMART" id="SM00283">
    <property type="entry name" value="MA"/>
    <property type="match status" value="1"/>
</dbReference>
<comment type="similarity">
    <text evidence="5">Belongs to the methyl-accepting chemotaxis (MCP) protein family.</text>
</comment>
<evidence type="ECO:0000259" key="9">
    <source>
        <dbReference type="PROSITE" id="PS50111"/>
    </source>
</evidence>
<dbReference type="Pfam" id="PF00015">
    <property type="entry name" value="MCPsignal"/>
    <property type="match status" value="1"/>
</dbReference>
<comment type="subcellular location">
    <subcellularLocation>
        <location evidence="1">Cell inner membrane</location>
        <topology evidence="1">Multi-pass membrane protein</topology>
    </subcellularLocation>
</comment>
<keyword evidence="3" id="KW-0145">Chemotaxis</keyword>
<evidence type="ECO:0000256" key="2">
    <source>
        <dbReference type="ARBA" id="ARBA00022481"/>
    </source>
</evidence>
<dbReference type="RefSeq" id="WP_133087101.1">
    <property type="nucleotide sequence ID" value="NZ_CP037864.1"/>
</dbReference>
<dbReference type="KEGG" id="cars:E1B03_25050"/>
<dbReference type="InterPro" id="IPR032255">
    <property type="entry name" value="HBM"/>
</dbReference>
<dbReference type="InterPro" id="IPR000727">
    <property type="entry name" value="T_SNARE_dom"/>
</dbReference>
<dbReference type="EMBL" id="CP037864">
    <property type="protein sequence ID" value="QBM25523.1"/>
    <property type="molecule type" value="Genomic_DNA"/>
</dbReference>
<keyword evidence="4 6" id="KW-0807">Transducer</keyword>
<dbReference type="CDD" id="cd06225">
    <property type="entry name" value="HAMP"/>
    <property type="match status" value="1"/>
</dbReference>
<evidence type="ECO:0000256" key="1">
    <source>
        <dbReference type="ARBA" id="ARBA00004429"/>
    </source>
</evidence>
<dbReference type="SUPFAM" id="SSF58104">
    <property type="entry name" value="Methyl-accepting chemotaxis protein (MCP) signaling domain"/>
    <property type="match status" value="1"/>
</dbReference>
<feature type="domain" description="T-SNARE coiled-coil homology" evidence="10">
    <location>
        <begin position="522"/>
        <end position="584"/>
    </location>
</feature>
<feature type="domain" description="Methyl-accepting transducer" evidence="9">
    <location>
        <begin position="363"/>
        <end position="592"/>
    </location>
</feature>
<dbReference type="PROSITE" id="PS50192">
    <property type="entry name" value="T_SNARE"/>
    <property type="match status" value="1"/>
</dbReference>
<evidence type="ECO:0000313" key="13">
    <source>
        <dbReference type="Proteomes" id="UP000293850"/>
    </source>
</evidence>
<dbReference type="Proteomes" id="UP000293850">
    <property type="component" value="Chromosome"/>
</dbReference>
<dbReference type="SMART" id="SM00304">
    <property type="entry name" value="HAMP"/>
    <property type="match status" value="1"/>
</dbReference>
<dbReference type="PRINTS" id="PR00260">
    <property type="entry name" value="CHEMTRNSDUCR"/>
</dbReference>
<dbReference type="GO" id="GO:0007165">
    <property type="term" value="P:signal transduction"/>
    <property type="evidence" value="ECO:0007669"/>
    <property type="project" value="UniProtKB-KW"/>
</dbReference>
<feature type="transmembrane region" description="Helical" evidence="8">
    <location>
        <begin position="16"/>
        <end position="38"/>
    </location>
</feature>
<evidence type="ECO:0000259" key="11">
    <source>
        <dbReference type="PROSITE" id="PS50885"/>
    </source>
</evidence>
<evidence type="ECO:0000259" key="10">
    <source>
        <dbReference type="PROSITE" id="PS50192"/>
    </source>
</evidence>
<reference evidence="12 13" key="1">
    <citation type="submission" date="2019-03" db="EMBL/GenBank/DDBJ databases">
        <title>Complete genome sequence of an arsenate-respiring bacteria, Citrobacter sp. LY-1.</title>
        <authorList>
            <person name="Wang H."/>
            <person name="Liu Y."/>
            <person name="Li Q."/>
            <person name="Huang J."/>
        </authorList>
    </citation>
    <scope>NUCLEOTIDE SEQUENCE [LARGE SCALE GENOMIC DNA]</scope>
    <source>
        <strain evidence="12 13">LY-1</strain>
    </source>
</reference>
<dbReference type="AlphaFoldDB" id="A0A4P6WT84"/>
<dbReference type="PANTHER" id="PTHR43531">
    <property type="entry name" value="PROTEIN ICFG"/>
    <property type="match status" value="1"/>
</dbReference>